<sequence>MGYNAFGLQESDDADLPVPFPDDFDYDTFLSTHPGRLDITSGGHTHTAAVTVEVWDGPPPEQDPANWDEQAEADFESTSGQVAVWSMSLGRADDVITLADSGGTWQVRVSCAGRAEAAALSDGEGTGTGVERYLVQFWPAGS</sequence>
<name>A0ABU3UDI9_9ACTN</name>
<dbReference type="Proteomes" id="UP001257627">
    <property type="component" value="Unassembled WGS sequence"/>
</dbReference>
<evidence type="ECO:0000313" key="2">
    <source>
        <dbReference type="Proteomes" id="UP001257627"/>
    </source>
</evidence>
<comment type="caution">
    <text evidence="1">The sequence shown here is derived from an EMBL/GenBank/DDBJ whole genome shotgun (WGS) entry which is preliminary data.</text>
</comment>
<reference evidence="1 2" key="1">
    <citation type="submission" date="2023-02" db="EMBL/GenBank/DDBJ databases">
        <authorList>
            <person name="Maleckis M."/>
        </authorList>
    </citation>
    <scope>NUCLEOTIDE SEQUENCE [LARGE SCALE GENOMIC DNA]</scope>
    <source>
        <strain evidence="1 2">P8-A2</strain>
    </source>
</reference>
<keyword evidence="2" id="KW-1185">Reference proteome</keyword>
<dbReference type="EMBL" id="JARAKF010000001">
    <property type="protein sequence ID" value="MDU8992008.1"/>
    <property type="molecule type" value="Genomic_DNA"/>
</dbReference>
<organism evidence="1 2">
    <name type="scientific">Streptomyces mirabilis</name>
    <dbReference type="NCBI Taxonomy" id="68239"/>
    <lineage>
        <taxon>Bacteria</taxon>
        <taxon>Bacillati</taxon>
        <taxon>Actinomycetota</taxon>
        <taxon>Actinomycetes</taxon>
        <taxon>Kitasatosporales</taxon>
        <taxon>Streptomycetaceae</taxon>
        <taxon>Streptomyces</taxon>
    </lineage>
</organism>
<evidence type="ECO:0000313" key="1">
    <source>
        <dbReference type="EMBL" id="MDU8992008.1"/>
    </source>
</evidence>
<protein>
    <submittedName>
        <fullName evidence="1">Uncharacterized protein</fullName>
    </submittedName>
</protein>
<gene>
    <name evidence="1" type="ORF">PU648_06425</name>
</gene>
<accession>A0ABU3UDI9</accession>
<dbReference type="RefSeq" id="WP_240363025.1">
    <property type="nucleotide sequence ID" value="NZ_CP107955.1"/>
</dbReference>
<proteinExistence type="predicted"/>